<dbReference type="OrthoDB" id="5392779at2759"/>
<dbReference type="PANTHER" id="PTHR47840:SF1">
    <property type="entry name" value="ZN(II)2CYS6 TRANSCRIPTION FACTOR (EUROFUNG)"/>
    <property type="match status" value="1"/>
</dbReference>
<dbReference type="Pfam" id="PF00172">
    <property type="entry name" value="Zn_clus"/>
    <property type="match status" value="1"/>
</dbReference>
<accession>A0A9P5HGD9</accession>
<evidence type="ECO:0000256" key="4">
    <source>
        <dbReference type="SAM" id="MobiDB-lite"/>
    </source>
</evidence>
<dbReference type="SUPFAM" id="SSF57701">
    <property type="entry name" value="Zn2/Cys6 DNA-binding domain"/>
    <property type="match status" value="1"/>
</dbReference>
<proteinExistence type="predicted"/>
<feature type="compositionally biased region" description="Polar residues" evidence="4">
    <location>
        <begin position="112"/>
        <end position="122"/>
    </location>
</feature>
<dbReference type="Proteomes" id="UP000722485">
    <property type="component" value="Unassembled WGS sequence"/>
</dbReference>
<evidence type="ECO:0000313" key="6">
    <source>
        <dbReference type="EMBL" id="KAF7551891.1"/>
    </source>
</evidence>
<dbReference type="PROSITE" id="PS50048">
    <property type="entry name" value="ZN2_CY6_FUNGAL_2"/>
    <property type="match status" value="1"/>
</dbReference>
<dbReference type="CDD" id="cd00067">
    <property type="entry name" value="GAL4"/>
    <property type="match status" value="1"/>
</dbReference>
<dbReference type="AlphaFoldDB" id="A0A9P5HGD9"/>
<evidence type="ECO:0000313" key="7">
    <source>
        <dbReference type="Proteomes" id="UP000722485"/>
    </source>
</evidence>
<reference evidence="6" key="1">
    <citation type="submission" date="2020-03" db="EMBL/GenBank/DDBJ databases">
        <title>Draft Genome Sequence of Cylindrodendrum hubeiense.</title>
        <authorList>
            <person name="Buettner E."/>
            <person name="Kellner H."/>
        </authorList>
    </citation>
    <scope>NUCLEOTIDE SEQUENCE</scope>
    <source>
        <strain evidence="6">IHI 201604</strain>
    </source>
</reference>
<dbReference type="InterPro" id="IPR036864">
    <property type="entry name" value="Zn2-C6_fun-type_DNA-bd_sf"/>
</dbReference>
<dbReference type="InterPro" id="IPR001138">
    <property type="entry name" value="Zn2Cys6_DnaBD"/>
</dbReference>
<keyword evidence="1" id="KW-0805">Transcription regulation</keyword>
<evidence type="ECO:0000256" key="2">
    <source>
        <dbReference type="ARBA" id="ARBA00023163"/>
    </source>
</evidence>
<feature type="region of interest" description="Disordered" evidence="4">
    <location>
        <begin position="731"/>
        <end position="767"/>
    </location>
</feature>
<organism evidence="6 7">
    <name type="scientific">Cylindrodendrum hubeiense</name>
    <dbReference type="NCBI Taxonomy" id="595255"/>
    <lineage>
        <taxon>Eukaryota</taxon>
        <taxon>Fungi</taxon>
        <taxon>Dikarya</taxon>
        <taxon>Ascomycota</taxon>
        <taxon>Pezizomycotina</taxon>
        <taxon>Sordariomycetes</taxon>
        <taxon>Hypocreomycetidae</taxon>
        <taxon>Hypocreales</taxon>
        <taxon>Nectriaceae</taxon>
        <taxon>Cylindrodendrum</taxon>
    </lineage>
</organism>
<feature type="compositionally biased region" description="Polar residues" evidence="4">
    <location>
        <begin position="133"/>
        <end position="150"/>
    </location>
</feature>
<dbReference type="GO" id="GO:0008270">
    <property type="term" value="F:zinc ion binding"/>
    <property type="evidence" value="ECO:0007669"/>
    <property type="project" value="InterPro"/>
</dbReference>
<name>A0A9P5HGD9_9HYPO</name>
<dbReference type="SMART" id="SM00066">
    <property type="entry name" value="GAL4"/>
    <property type="match status" value="1"/>
</dbReference>
<feature type="compositionally biased region" description="Pro residues" evidence="4">
    <location>
        <begin position="755"/>
        <end position="766"/>
    </location>
</feature>
<dbReference type="EMBL" id="JAANBB010000070">
    <property type="protein sequence ID" value="KAF7551891.1"/>
    <property type="molecule type" value="Genomic_DNA"/>
</dbReference>
<keyword evidence="3" id="KW-0539">Nucleus</keyword>
<keyword evidence="2" id="KW-0804">Transcription</keyword>
<dbReference type="CDD" id="cd12148">
    <property type="entry name" value="fungal_TF_MHR"/>
    <property type="match status" value="1"/>
</dbReference>
<feature type="compositionally biased region" description="Low complexity" evidence="4">
    <location>
        <begin position="162"/>
        <end position="174"/>
    </location>
</feature>
<dbReference type="PANTHER" id="PTHR47840">
    <property type="entry name" value="ZN(II)2CYS6 TRANSCRIPTION FACTOR (EUROFUNG)-RELATED"/>
    <property type="match status" value="1"/>
</dbReference>
<sequence>MLRIESAPDTALESPASGLGDETADAKRRRIRKGTRSCWECKRRKIRCSYSTPSDSVCVGCDRRGSSCVSQEFPEETATPTGSRGRQMGDRIVRVEALIEQLVRKVGDQSNVSTVSVGSATPSDDGPTEYRGPNTTTSIPASTDRTTPASLVTGFEPPPTPASGAESSSLAASYSSPALPTPQFVIPPKRTTVSREPRHAGISAALHAALPPRHDIQLMIKAGLNVSFDKLMMQPHSVLVDKPGGGRASLDDIPGPTAHPALIAKYMLVIASCLQYMNPELHANEVRQLSEPPQQLMCRLAVTAQSLVINNDEFLGSIEFLECIMLEGAFQANCGNLRRAWFDVRRGMVVAQMMGLHRSGGRQPLKVVGPTTTLYPSYVWFRIVWADRQLCLMLGLPQGTLDDSMATEAALAGSTPSDRFERKQSVFASRVIERNESLDPTIMDDFAALQELDAELHKAANEMGTKWWLPPTLANLAPDDDATFWETLRLIEQMIYFNLVNMLHLPYMLRSNTPGDSTHNYNFEYSKLASVNASRELLTRFIMFRSFNRIAFVCRSTDFHGLIAAMTLVIAHIDGHRKQRQHGAGMAGINVLAHQRNSDRAMMEQVLENMESVAKINTDALSERSSSLLRSLLALEADAAEGKLGNVAATMTELHPDSATDDGQSLRISIPYFGTISISRDGLVCMEAVRCATPPSPEAAGLAHRGVYTADQGSGSYNGGTIPSVQASFDNVASETSPIAQRTKDAQESSSAPQLPRPQAHPPFAPRFPSAIEDALQRQYLYPGLTAGVDDWAFQGVDMTFFDSLMRGSGAENAGDGGNWTEWQE</sequence>
<feature type="compositionally biased region" description="Polar residues" evidence="4">
    <location>
        <begin position="731"/>
        <end position="740"/>
    </location>
</feature>
<evidence type="ECO:0000256" key="3">
    <source>
        <dbReference type="ARBA" id="ARBA00023242"/>
    </source>
</evidence>
<feature type="region of interest" description="Disordered" evidence="4">
    <location>
        <begin position="1"/>
        <end position="31"/>
    </location>
</feature>
<feature type="domain" description="Zn(2)-C6 fungal-type" evidence="5">
    <location>
        <begin position="37"/>
        <end position="70"/>
    </location>
</feature>
<feature type="region of interest" description="Disordered" evidence="4">
    <location>
        <begin position="112"/>
        <end position="174"/>
    </location>
</feature>
<comment type="caution">
    <text evidence="6">The sequence shown here is derived from an EMBL/GenBank/DDBJ whole genome shotgun (WGS) entry which is preliminary data.</text>
</comment>
<gene>
    <name evidence="6" type="ORF">G7Z17_g4707</name>
</gene>
<evidence type="ECO:0000256" key="1">
    <source>
        <dbReference type="ARBA" id="ARBA00023015"/>
    </source>
</evidence>
<dbReference type="Gene3D" id="4.10.240.10">
    <property type="entry name" value="Zn(2)-C6 fungal-type DNA-binding domain"/>
    <property type="match status" value="1"/>
</dbReference>
<keyword evidence="7" id="KW-1185">Reference proteome</keyword>
<evidence type="ECO:0000259" key="5">
    <source>
        <dbReference type="PROSITE" id="PS50048"/>
    </source>
</evidence>
<dbReference type="PROSITE" id="PS00463">
    <property type="entry name" value="ZN2_CY6_FUNGAL_1"/>
    <property type="match status" value="1"/>
</dbReference>
<dbReference type="GO" id="GO:0000981">
    <property type="term" value="F:DNA-binding transcription factor activity, RNA polymerase II-specific"/>
    <property type="evidence" value="ECO:0007669"/>
    <property type="project" value="InterPro"/>
</dbReference>
<protein>
    <recommendedName>
        <fullName evidence="5">Zn(2)-C6 fungal-type domain-containing protein</fullName>
    </recommendedName>
</protein>